<organism evidence="3">
    <name type="scientific">Alicyclobacillus phage KKP_3916</name>
    <dbReference type="NCBI Taxonomy" id="3040651"/>
    <lineage>
        <taxon>Viruses</taxon>
        <taxon>Duplodnaviria</taxon>
        <taxon>Heunggongvirae</taxon>
        <taxon>Uroviricota</taxon>
        <taxon>Caudoviricetes</taxon>
    </lineage>
</organism>
<dbReference type="PANTHER" id="PTHR32294">
    <property type="entry name" value="DNA POLYMERASE III SUBUNIT ALPHA"/>
    <property type="match status" value="1"/>
</dbReference>
<evidence type="ECO:0000256" key="1">
    <source>
        <dbReference type="SAM" id="Coils"/>
    </source>
</evidence>
<dbReference type="SUPFAM" id="SSF160975">
    <property type="entry name" value="AF1531-like"/>
    <property type="match status" value="1"/>
</dbReference>
<dbReference type="InterPro" id="IPR004805">
    <property type="entry name" value="DnaE2/DnaE/PolC"/>
</dbReference>
<feature type="domain" description="DNA polymerase helix-hairpin-helix motif" evidence="2">
    <location>
        <begin position="28"/>
        <end position="104"/>
    </location>
</feature>
<protein>
    <recommendedName>
        <fullName evidence="2">DNA polymerase helix-hairpin-helix motif domain-containing protein</fullName>
    </recommendedName>
</protein>
<dbReference type="Gene3D" id="1.10.150.870">
    <property type="match status" value="1"/>
</dbReference>
<evidence type="ECO:0000313" key="3">
    <source>
        <dbReference type="EMBL" id="WJJ55297.1"/>
    </source>
</evidence>
<dbReference type="InterPro" id="IPR029460">
    <property type="entry name" value="DNAPol_HHH"/>
</dbReference>
<dbReference type="EMBL" id="OQ846916">
    <property type="protein sequence ID" value="WJJ55297.1"/>
    <property type="molecule type" value="Genomic_DNA"/>
</dbReference>
<reference evidence="3" key="1">
    <citation type="submission" date="2023-04" db="EMBL/GenBank/DDBJ databases">
        <title>Characterization and genome study of newly isolated Alicyclobacillus-specific phaga.</title>
        <authorList>
            <person name="Shymialevich D."/>
            <person name="Wojcicki M."/>
            <person name="Srednicka P."/>
            <person name="Swider O."/>
        </authorList>
    </citation>
    <scope>NUCLEOTIDE SEQUENCE</scope>
</reference>
<sequence>MAALLISENEGGNYVKLSKYIQATRDMGIHVKAPNINYSDRDFNVHNGEIVFGLQSIKGVGSKAVDTIFEERSKGLFTSLTDFYQRTKLDKTTNIALVKSGAFGDNKMELLEELMDNLFAPTPYKPVTSLPTMKKLVDLGLIKTKEEFKDKERCLALYNEYKRVKHEDEQRTKQEAKRNEFRKKYMQTPEMFEYQTLSIFLNGHPLDGYEDVFLDFAEADNGSKMMLGGVITDIRRKKSKKTNKPYCDIDLLTLYGMVECRVFDKNYAVYQDFLKKGFNVVLMAKKSGEQFIVDKIKLADMWKEEYERMQERKREAKRKQEEALALANSVNNFAC</sequence>
<dbReference type="PANTHER" id="PTHR32294:SF0">
    <property type="entry name" value="DNA POLYMERASE III SUBUNIT ALPHA"/>
    <property type="match status" value="1"/>
</dbReference>
<gene>
    <name evidence="3" type="ORF">QB910_000053</name>
</gene>
<dbReference type="CDD" id="cd04485">
    <property type="entry name" value="DnaE_OBF"/>
    <property type="match status" value="1"/>
</dbReference>
<feature type="coiled-coil region" evidence="1">
    <location>
        <begin position="299"/>
        <end position="326"/>
    </location>
</feature>
<dbReference type="GO" id="GO:0006260">
    <property type="term" value="P:DNA replication"/>
    <property type="evidence" value="ECO:0007669"/>
    <property type="project" value="InterPro"/>
</dbReference>
<dbReference type="GO" id="GO:0008408">
    <property type="term" value="F:3'-5' exonuclease activity"/>
    <property type="evidence" value="ECO:0007669"/>
    <property type="project" value="InterPro"/>
</dbReference>
<proteinExistence type="predicted"/>
<name>A0AAT9V8Q7_9CAUD</name>
<evidence type="ECO:0000259" key="2">
    <source>
        <dbReference type="Pfam" id="PF14579"/>
    </source>
</evidence>
<dbReference type="Pfam" id="PF14579">
    <property type="entry name" value="HHH_6"/>
    <property type="match status" value="1"/>
</dbReference>
<keyword evidence="1" id="KW-0175">Coiled coil</keyword>
<accession>A0AAT9V8Q7</accession>